<dbReference type="PANTHER" id="PTHR45138">
    <property type="entry name" value="REGULATORY COMPONENTS OF SENSORY TRANSDUCTION SYSTEM"/>
    <property type="match status" value="1"/>
</dbReference>
<protein>
    <recommendedName>
        <fullName evidence="2">diguanylate cyclase</fullName>
        <ecNumber evidence="2">2.7.7.65</ecNumber>
    </recommendedName>
</protein>
<dbReference type="SMART" id="SM00448">
    <property type="entry name" value="REC"/>
    <property type="match status" value="1"/>
</dbReference>
<dbReference type="InterPro" id="IPR000160">
    <property type="entry name" value="GGDEF_dom"/>
</dbReference>
<evidence type="ECO:0000256" key="1">
    <source>
        <dbReference type="ARBA" id="ARBA00001946"/>
    </source>
</evidence>
<dbReference type="NCBIfam" id="TIGR00254">
    <property type="entry name" value="GGDEF"/>
    <property type="match status" value="1"/>
</dbReference>
<comment type="cofactor">
    <cofactor evidence="1">
        <name>Mg(2+)</name>
        <dbReference type="ChEBI" id="CHEBI:18420"/>
    </cofactor>
</comment>
<dbReference type="GO" id="GO:0000160">
    <property type="term" value="P:phosphorelay signal transduction system"/>
    <property type="evidence" value="ECO:0007669"/>
    <property type="project" value="InterPro"/>
</dbReference>
<dbReference type="Proteomes" id="UP000737113">
    <property type="component" value="Unassembled WGS sequence"/>
</dbReference>
<dbReference type="GO" id="GO:0005886">
    <property type="term" value="C:plasma membrane"/>
    <property type="evidence" value="ECO:0007669"/>
    <property type="project" value="TreeGrafter"/>
</dbReference>
<dbReference type="GO" id="GO:0043709">
    <property type="term" value="P:cell adhesion involved in single-species biofilm formation"/>
    <property type="evidence" value="ECO:0007669"/>
    <property type="project" value="TreeGrafter"/>
</dbReference>
<dbReference type="PROSITE" id="PS50887">
    <property type="entry name" value="GGDEF"/>
    <property type="match status" value="1"/>
</dbReference>
<accession>A0A972FUD6</accession>
<keyword evidence="8" id="KW-1185">Reference proteome</keyword>
<comment type="caution">
    <text evidence="7">The sequence shown here is derived from an EMBL/GenBank/DDBJ whole genome shotgun (WGS) entry which is preliminary data.</text>
</comment>
<feature type="modified residue" description="4-aspartylphosphate" evidence="4">
    <location>
        <position position="62"/>
    </location>
</feature>
<dbReference type="GO" id="GO:0052621">
    <property type="term" value="F:diguanylate cyclase activity"/>
    <property type="evidence" value="ECO:0007669"/>
    <property type="project" value="UniProtKB-EC"/>
</dbReference>
<dbReference type="CDD" id="cd01949">
    <property type="entry name" value="GGDEF"/>
    <property type="match status" value="1"/>
</dbReference>
<dbReference type="EMBL" id="JAAXYH010000011">
    <property type="protein sequence ID" value="NMH66340.1"/>
    <property type="molecule type" value="Genomic_DNA"/>
</dbReference>
<dbReference type="Pfam" id="PF00072">
    <property type="entry name" value="Response_reg"/>
    <property type="match status" value="1"/>
</dbReference>
<name>A0A972FUD6_9GAMM</name>
<evidence type="ECO:0000256" key="3">
    <source>
        <dbReference type="ARBA" id="ARBA00034247"/>
    </source>
</evidence>
<dbReference type="FunFam" id="3.30.70.270:FF:000001">
    <property type="entry name" value="Diguanylate cyclase domain protein"/>
    <property type="match status" value="1"/>
</dbReference>
<dbReference type="RefSeq" id="WP_169565066.1">
    <property type="nucleotide sequence ID" value="NZ_JAAXYH010000011.1"/>
</dbReference>
<evidence type="ECO:0000256" key="2">
    <source>
        <dbReference type="ARBA" id="ARBA00012528"/>
    </source>
</evidence>
<proteinExistence type="predicted"/>
<dbReference type="Gene3D" id="3.30.70.270">
    <property type="match status" value="1"/>
</dbReference>
<dbReference type="PANTHER" id="PTHR45138:SF9">
    <property type="entry name" value="DIGUANYLATE CYCLASE DGCM-RELATED"/>
    <property type="match status" value="1"/>
</dbReference>
<dbReference type="PROSITE" id="PS50110">
    <property type="entry name" value="RESPONSE_REGULATORY"/>
    <property type="match status" value="1"/>
</dbReference>
<reference evidence="7" key="1">
    <citation type="submission" date="2020-04" db="EMBL/GenBank/DDBJ databases">
        <title>Description of Shewanella salipaludis sp. nov., isolated from a salt marsh.</title>
        <authorList>
            <person name="Park S."/>
            <person name="Yoon J.-H."/>
        </authorList>
    </citation>
    <scope>NUCLEOTIDE SEQUENCE</scope>
    <source>
        <strain evidence="7">SHSM-M6</strain>
    </source>
</reference>
<dbReference type="Gene3D" id="3.40.50.2300">
    <property type="match status" value="1"/>
</dbReference>
<evidence type="ECO:0000259" key="6">
    <source>
        <dbReference type="PROSITE" id="PS50887"/>
    </source>
</evidence>
<gene>
    <name evidence="7" type="ORF">HC757_14345</name>
</gene>
<dbReference type="AlphaFoldDB" id="A0A972FUD6"/>
<comment type="catalytic activity">
    <reaction evidence="3">
        <text>2 GTP = 3',3'-c-di-GMP + 2 diphosphate</text>
        <dbReference type="Rhea" id="RHEA:24898"/>
        <dbReference type="ChEBI" id="CHEBI:33019"/>
        <dbReference type="ChEBI" id="CHEBI:37565"/>
        <dbReference type="ChEBI" id="CHEBI:58805"/>
        <dbReference type="EC" id="2.7.7.65"/>
    </reaction>
</comment>
<keyword evidence="4" id="KW-0597">Phosphoprotein</keyword>
<dbReference type="GO" id="GO:1902201">
    <property type="term" value="P:negative regulation of bacterial-type flagellum-dependent cell motility"/>
    <property type="evidence" value="ECO:0007669"/>
    <property type="project" value="TreeGrafter"/>
</dbReference>
<dbReference type="InterPro" id="IPR029787">
    <property type="entry name" value="Nucleotide_cyclase"/>
</dbReference>
<dbReference type="InterPro" id="IPR011006">
    <property type="entry name" value="CheY-like_superfamily"/>
</dbReference>
<evidence type="ECO:0000256" key="4">
    <source>
        <dbReference type="PROSITE-ProRule" id="PRU00169"/>
    </source>
</evidence>
<feature type="domain" description="GGDEF" evidence="6">
    <location>
        <begin position="172"/>
        <end position="309"/>
    </location>
</feature>
<organism evidence="7 8">
    <name type="scientific">Shewanella salipaludis</name>
    <dbReference type="NCBI Taxonomy" id="2723052"/>
    <lineage>
        <taxon>Bacteria</taxon>
        <taxon>Pseudomonadati</taxon>
        <taxon>Pseudomonadota</taxon>
        <taxon>Gammaproteobacteria</taxon>
        <taxon>Alteromonadales</taxon>
        <taxon>Shewanellaceae</taxon>
        <taxon>Shewanella</taxon>
    </lineage>
</organism>
<evidence type="ECO:0000313" key="7">
    <source>
        <dbReference type="EMBL" id="NMH66340.1"/>
    </source>
</evidence>
<dbReference type="InterPro" id="IPR043128">
    <property type="entry name" value="Rev_trsase/Diguanyl_cyclase"/>
</dbReference>
<dbReference type="CDD" id="cd19920">
    <property type="entry name" value="REC_PA4781-like"/>
    <property type="match status" value="1"/>
</dbReference>
<dbReference type="InterPro" id="IPR050469">
    <property type="entry name" value="Diguanylate_Cyclase"/>
</dbReference>
<dbReference type="SUPFAM" id="SSF52172">
    <property type="entry name" value="CheY-like"/>
    <property type="match status" value="1"/>
</dbReference>
<evidence type="ECO:0000313" key="8">
    <source>
        <dbReference type="Proteomes" id="UP000737113"/>
    </source>
</evidence>
<dbReference type="SMART" id="SM00267">
    <property type="entry name" value="GGDEF"/>
    <property type="match status" value="1"/>
</dbReference>
<dbReference type="SUPFAM" id="SSF55073">
    <property type="entry name" value="Nucleotide cyclase"/>
    <property type="match status" value="1"/>
</dbReference>
<dbReference type="InterPro" id="IPR001789">
    <property type="entry name" value="Sig_transdc_resp-reg_receiver"/>
</dbReference>
<evidence type="ECO:0000259" key="5">
    <source>
        <dbReference type="PROSITE" id="PS50110"/>
    </source>
</evidence>
<feature type="domain" description="Response regulatory" evidence="5">
    <location>
        <begin position="13"/>
        <end position="129"/>
    </location>
</feature>
<dbReference type="Pfam" id="PF00990">
    <property type="entry name" value="GGDEF"/>
    <property type="match status" value="1"/>
</dbReference>
<dbReference type="EC" id="2.7.7.65" evidence="2"/>
<sequence length="319" mass="35649">MENSLNTQTDKPCVLVVDDNVDNLDVMIANLQQESIELLVSLSGEEGLQLARELSPDLILLDIMMPGMDGFEVCRRLKQDQATADIPVIFISAKNNEADIEQGLRLGAIDFVNKPFSIPILKARLRNHLEVKNRTDRLARLACTDALTGIANRRHFDCMLEREWRRAAASQYPLSALMIDIDYFKQFNDSYGHNHGDECIRQTALTLGQQLLRPADLLARYGGEEFVVLLPETSETGALAVAERLRQAMEAQAIPHAGSACLPHVSVSIGIASMYPRQGDNWQTLLHRADQGLYLAKQQGRNRVCSLDETSAQIRLRLN</sequence>